<reference evidence="1" key="1">
    <citation type="journal article" date="2021" name="Proc. Natl. Acad. Sci. U.S.A.">
        <title>A Catalog of Tens of Thousands of Viruses from Human Metagenomes Reveals Hidden Associations with Chronic Diseases.</title>
        <authorList>
            <person name="Tisza M.J."/>
            <person name="Buck C.B."/>
        </authorList>
    </citation>
    <scope>NUCLEOTIDE SEQUENCE</scope>
    <source>
        <strain evidence="1">CtP0x5</strain>
    </source>
</reference>
<sequence length="51" mass="5787">MMYLYDLRIHWKALPERHIDNAGGAPSCDVKLNCQGSSFAVLFVYVKTITL</sequence>
<name>A0A8S5TFG9_9CAUD</name>
<evidence type="ECO:0000313" key="1">
    <source>
        <dbReference type="EMBL" id="DAF62017.1"/>
    </source>
</evidence>
<dbReference type="EMBL" id="BK032818">
    <property type="protein sequence ID" value="DAF62017.1"/>
    <property type="molecule type" value="Genomic_DNA"/>
</dbReference>
<accession>A0A8S5TFG9</accession>
<organism evidence="1">
    <name type="scientific">Siphoviridae sp. ctP0x5</name>
    <dbReference type="NCBI Taxonomy" id="2827863"/>
    <lineage>
        <taxon>Viruses</taxon>
        <taxon>Duplodnaviria</taxon>
        <taxon>Heunggongvirae</taxon>
        <taxon>Uroviricota</taxon>
        <taxon>Caudoviricetes</taxon>
    </lineage>
</organism>
<proteinExistence type="predicted"/>
<protein>
    <submittedName>
        <fullName evidence="1">Uncharacterized protein</fullName>
    </submittedName>
</protein>